<dbReference type="EMBL" id="QDEB01053942">
    <property type="protein sequence ID" value="RZC37300.1"/>
    <property type="molecule type" value="Genomic_DNA"/>
</dbReference>
<evidence type="ECO:0000256" key="8">
    <source>
        <dbReference type="SAM" id="SignalP"/>
    </source>
</evidence>
<protein>
    <submittedName>
        <fullName evidence="10">Cathepsin B</fullName>
    </submittedName>
</protein>
<dbReference type="FunFam" id="3.90.70.10:FF:000031">
    <property type="entry name" value="Cathepsin B"/>
    <property type="match status" value="1"/>
</dbReference>
<dbReference type="InterPro" id="IPR013128">
    <property type="entry name" value="Peptidase_C1A"/>
</dbReference>
<evidence type="ECO:0000256" key="1">
    <source>
        <dbReference type="ARBA" id="ARBA00008455"/>
    </source>
</evidence>
<evidence type="ECO:0000256" key="2">
    <source>
        <dbReference type="ARBA" id="ARBA00022670"/>
    </source>
</evidence>
<dbReference type="STRING" id="1661398.A0A482VWZ7"/>
<dbReference type="InterPro" id="IPR000169">
    <property type="entry name" value="Pept_cys_AS"/>
</dbReference>
<dbReference type="InterPro" id="IPR012599">
    <property type="entry name" value="Propeptide_C1A"/>
</dbReference>
<keyword evidence="3 8" id="KW-0732">Signal</keyword>
<dbReference type="GO" id="GO:0006508">
    <property type="term" value="P:proteolysis"/>
    <property type="evidence" value="ECO:0007669"/>
    <property type="project" value="UniProtKB-KW"/>
</dbReference>
<dbReference type="Gene3D" id="3.90.70.10">
    <property type="entry name" value="Cysteine proteinases"/>
    <property type="match status" value="1"/>
</dbReference>
<dbReference type="InterPro" id="IPR025661">
    <property type="entry name" value="Pept_asp_AS"/>
</dbReference>
<dbReference type="PRINTS" id="PR00705">
    <property type="entry name" value="PAPAIN"/>
</dbReference>
<reference evidence="10 11" key="1">
    <citation type="submission" date="2017-03" db="EMBL/GenBank/DDBJ databases">
        <title>Genome of the blue death feigning beetle - Asbolus verrucosus.</title>
        <authorList>
            <person name="Rider S.D."/>
        </authorList>
    </citation>
    <scope>NUCLEOTIDE SEQUENCE [LARGE SCALE GENOMIC DNA]</scope>
    <source>
        <strain evidence="10">Butters</strain>
        <tissue evidence="10">Head and leg muscle</tissue>
    </source>
</reference>
<evidence type="ECO:0000259" key="9">
    <source>
        <dbReference type="SMART" id="SM00645"/>
    </source>
</evidence>
<evidence type="ECO:0000256" key="6">
    <source>
        <dbReference type="ARBA" id="ARBA00023145"/>
    </source>
</evidence>
<keyword evidence="6" id="KW-0865">Zymogen</keyword>
<dbReference type="GO" id="GO:0004197">
    <property type="term" value="F:cysteine-type endopeptidase activity"/>
    <property type="evidence" value="ECO:0007669"/>
    <property type="project" value="InterPro"/>
</dbReference>
<dbReference type="CDD" id="cd02620">
    <property type="entry name" value="Peptidase_C1A_CathepsinB"/>
    <property type="match status" value="1"/>
</dbReference>
<dbReference type="SMART" id="SM00645">
    <property type="entry name" value="Pept_C1"/>
    <property type="match status" value="1"/>
</dbReference>
<dbReference type="InterPro" id="IPR000668">
    <property type="entry name" value="Peptidase_C1A_C"/>
</dbReference>
<feature type="domain" description="Peptidase C1A papain C-terminal" evidence="9">
    <location>
        <begin position="81"/>
        <end position="316"/>
    </location>
</feature>
<dbReference type="PROSITE" id="PS00139">
    <property type="entry name" value="THIOL_PROTEASE_CYS"/>
    <property type="match status" value="1"/>
</dbReference>
<evidence type="ECO:0000256" key="5">
    <source>
        <dbReference type="ARBA" id="ARBA00022807"/>
    </source>
</evidence>
<evidence type="ECO:0000313" key="10">
    <source>
        <dbReference type="EMBL" id="RZC37300.1"/>
    </source>
</evidence>
<name>A0A482VWZ7_ASBVE</name>
<organism evidence="10 11">
    <name type="scientific">Asbolus verrucosus</name>
    <name type="common">Desert ironclad beetle</name>
    <dbReference type="NCBI Taxonomy" id="1661398"/>
    <lineage>
        <taxon>Eukaryota</taxon>
        <taxon>Metazoa</taxon>
        <taxon>Ecdysozoa</taxon>
        <taxon>Arthropoda</taxon>
        <taxon>Hexapoda</taxon>
        <taxon>Insecta</taxon>
        <taxon>Pterygota</taxon>
        <taxon>Neoptera</taxon>
        <taxon>Endopterygota</taxon>
        <taxon>Coleoptera</taxon>
        <taxon>Polyphaga</taxon>
        <taxon>Cucujiformia</taxon>
        <taxon>Tenebrionidae</taxon>
        <taxon>Pimeliinae</taxon>
        <taxon>Asbolus</taxon>
    </lineage>
</organism>
<accession>A0A482VWZ7</accession>
<comment type="caution">
    <text evidence="10">The sequence shown here is derived from an EMBL/GenBank/DDBJ whole genome shotgun (WGS) entry which is preliminary data.</text>
</comment>
<feature type="signal peptide" evidence="8">
    <location>
        <begin position="1"/>
        <end position="18"/>
    </location>
</feature>
<feature type="chain" id="PRO_5019870891" evidence="8">
    <location>
        <begin position="19"/>
        <end position="317"/>
    </location>
</feature>
<keyword evidence="2" id="KW-0645">Protease</keyword>
<comment type="similarity">
    <text evidence="1">Belongs to the peptidase C1 family.</text>
</comment>
<keyword evidence="11" id="KW-1185">Reference proteome</keyword>
<sequence length="317" mass="35195">MKFLALFIVTVTTSAVFAEVDVLSQKFIDSINQKQSSWVAGRNFPENTTKEYLRKLNGFLGIHHDPNYKPKVKVHDIVGDIPETFDARTKWPNCASLNRIRDQGSCGSCWAFASVESMSDRICIHSSGSTQFIFSAEDLLSCCTSCGDCGGGYMMTALDFWIEQGIVSGGDINSNEGCRPYTAGPYNNGETPTCTKSCRNGYSLGYSQDKHYGSEDYVVSSAIEQIQYEVLNNGPIIVNFEVFDDFYNYQSGVYRYVSGGSAGFHVVKIIGWGVENGQPYWLIANSWGSNWGDNGFFKMLRGRNECGIENYPYAALP</sequence>
<dbReference type="Pfam" id="PF00112">
    <property type="entry name" value="Peptidase_C1"/>
    <property type="match status" value="1"/>
</dbReference>
<dbReference type="PROSITE" id="PS00640">
    <property type="entry name" value="THIOL_PROTEASE_ASN"/>
    <property type="match status" value="1"/>
</dbReference>
<dbReference type="OrthoDB" id="3789175at2759"/>
<dbReference type="SUPFAM" id="SSF54001">
    <property type="entry name" value="Cysteine proteinases"/>
    <property type="match status" value="1"/>
</dbReference>
<dbReference type="Pfam" id="PF08127">
    <property type="entry name" value="Propeptide_C1"/>
    <property type="match status" value="1"/>
</dbReference>
<dbReference type="AlphaFoldDB" id="A0A482VWZ7"/>
<dbReference type="Proteomes" id="UP000292052">
    <property type="component" value="Unassembled WGS sequence"/>
</dbReference>
<dbReference type="InterPro" id="IPR038765">
    <property type="entry name" value="Papain-like_cys_pep_sf"/>
</dbReference>
<evidence type="ECO:0000313" key="11">
    <source>
        <dbReference type="Proteomes" id="UP000292052"/>
    </source>
</evidence>
<keyword evidence="5" id="KW-0788">Thiol protease</keyword>
<keyword evidence="4" id="KW-0378">Hydrolase</keyword>
<evidence type="ECO:0000256" key="4">
    <source>
        <dbReference type="ARBA" id="ARBA00022801"/>
    </source>
</evidence>
<keyword evidence="7" id="KW-1015">Disulfide bond</keyword>
<evidence type="ECO:0000256" key="7">
    <source>
        <dbReference type="ARBA" id="ARBA00023157"/>
    </source>
</evidence>
<proteinExistence type="inferred from homology"/>
<evidence type="ECO:0000256" key="3">
    <source>
        <dbReference type="ARBA" id="ARBA00022729"/>
    </source>
</evidence>
<gene>
    <name evidence="10" type="ORF">BDFB_007506</name>
</gene>
<dbReference type="PANTHER" id="PTHR12411">
    <property type="entry name" value="CYSTEINE PROTEASE FAMILY C1-RELATED"/>
    <property type="match status" value="1"/>
</dbReference>